<reference evidence="5" key="1">
    <citation type="submission" date="2016-11" db="EMBL/GenBank/DDBJ databases">
        <title>Mesorhizobium oceanicum sp. nov., isolated from deep seawater in South China Sea.</title>
        <authorList>
            <person name="Fu G.-Y."/>
        </authorList>
    </citation>
    <scope>NUCLEOTIDE SEQUENCE [LARGE SCALE GENOMIC DNA]</scope>
    <source>
        <strain evidence="5">B7</strain>
    </source>
</reference>
<dbReference type="STRING" id="1670800.BSQ44_06470"/>
<dbReference type="PANTHER" id="PTHR36925">
    <property type="entry name" value="COBALT-PRECORRIN-6A REDUCTASE"/>
    <property type="match status" value="1"/>
</dbReference>
<evidence type="ECO:0000256" key="3">
    <source>
        <dbReference type="ARBA" id="ARBA00023002"/>
    </source>
</evidence>
<dbReference type="PROSITE" id="PS51014">
    <property type="entry name" value="COBK_CBIJ"/>
    <property type="match status" value="1"/>
</dbReference>
<proteinExistence type="predicted"/>
<dbReference type="Proteomes" id="UP000182840">
    <property type="component" value="Chromosome"/>
</dbReference>
<dbReference type="AlphaFoldDB" id="A0A1L3SYI0"/>
<gene>
    <name evidence="4" type="ORF">BSQ44_06470</name>
</gene>
<dbReference type="GO" id="GO:0009236">
    <property type="term" value="P:cobalamin biosynthetic process"/>
    <property type="evidence" value="ECO:0007669"/>
    <property type="project" value="UniProtKB-UniPathway"/>
</dbReference>
<dbReference type="EMBL" id="CP018171">
    <property type="protein sequence ID" value="APH74448.1"/>
    <property type="molecule type" value="Genomic_DNA"/>
</dbReference>
<keyword evidence="3" id="KW-0560">Oxidoreductase</keyword>
<evidence type="ECO:0000313" key="5">
    <source>
        <dbReference type="Proteomes" id="UP000182840"/>
    </source>
</evidence>
<dbReference type="UniPathway" id="UPA00148"/>
<keyword evidence="5" id="KW-1185">Reference proteome</keyword>
<evidence type="ECO:0000256" key="1">
    <source>
        <dbReference type="ARBA" id="ARBA00004953"/>
    </source>
</evidence>
<dbReference type="Pfam" id="PF02571">
    <property type="entry name" value="CbiJ"/>
    <property type="match status" value="1"/>
</dbReference>
<keyword evidence="2" id="KW-0169">Cobalamin biosynthesis</keyword>
<accession>A0A1L3SYI0</accession>
<dbReference type="KEGG" id="meso:BSQ44_06470"/>
<evidence type="ECO:0000313" key="4">
    <source>
        <dbReference type="EMBL" id="APH74448.1"/>
    </source>
</evidence>
<comment type="pathway">
    <text evidence="1">Cofactor biosynthesis; adenosylcobalamin biosynthesis.</text>
</comment>
<dbReference type="PANTHER" id="PTHR36925:SF1">
    <property type="entry name" value="COBALT-PRECORRIN-6A REDUCTASE"/>
    <property type="match status" value="1"/>
</dbReference>
<protein>
    <submittedName>
        <fullName evidence="4">Cobalt-precorrin-6A reductase</fullName>
    </submittedName>
</protein>
<organism evidence="4 5">
    <name type="scientific">Aquibium oceanicum</name>
    <dbReference type="NCBI Taxonomy" id="1670800"/>
    <lineage>
        <taxon>Bacteria</taxon>
        <taxon>Pseudomonadati</taxon>
        <taxon>Pseudomonadota</taxon>
        <taxon>Alphaproteobacteria</taxon>
        <taxon>Hyphomicrobiales</taxon>
        <taxon>Phyllobacteriaceae</taxon>
        <taxon>Aquibium</taxon>
    </lineage>
</organism>
<dbReference type="NCBIfam" id="NF005968">
    <property type="entry name" value="PRK08057.1-2"/>
    <property type="match status" value="1"/>
</dbReference>
<dbReference type="OrthoDB" id="5183775at2"/>
<dbReference type="NCBIfam" id="TIGR00715">
    <property type="entry name" value="precor6x_red"/>
    <property type="match status" value="1"/>
</dbReference>
<evidence type="ECO:0000256" key="2">
    <source>
        <dbReference type="ARBA" id="ARBA00022573"/>
    </source>
</evidence>
<sequence>MATPHILILGGTGEARRLAEKLVAQGDAKVTLSLAGRTVAPLAQAGEVRIGGFGGADGLAEWLRAHAVDVLADATHPFAARISENAIASSETAGVPLVALRRPAWERQPGDRWIDAKSVSEAAGLLGHEPRTVFLAIGRQELAPFKAVPQHRYIVRSVDPVEDGDALRGATYILDRGPFTEAAERQLLLAHGVQIVVAKNSGGDATYGKIAAARELGVPVVMVGRPPAGGGEAVASVEQAQERIRHLAGLPAKRGE</sequence>
<dbReference type="GO" id="GO:0016994">
    <property type="term" value="F:precorrin-6A reductase activity"/>
    <property type="evidence" value="ECO:0007669"/>
    <property type="project" value="InterPro"/>
</dbReference>
<dbReference type="InterPro" id="IPR003723">
    <property type="entry name" value="Precorrin-6x_reduct"/>
</dbReference>
<name>A0A1L3SYI0_9HYPH</name>